<name>A0A9W6W9F0_CANBO</name>
<reference evidence="2" key="1">
    <citation type="submission" date="2023-04" db="EMBL/GenBank/DDBJ databases">
        <title>Candida boidinii NBRC 10035.</title>
        <authorList>
            <person name="Ichikawa N."/>
            <person name="Sato H."/>
            <person name="Tonouchi N."/>
        </authorList>
    </citation>
    <scope>NUCLEOTIDE SEQUENCE</scope>
    <source>
        <strain evidence="2">NBRC 10035</strain>
    </source>
</reference>
<accession>A0A9W6W9F0</accession>
<feature type="region of interest" description="Disordered" evidence="1">
    <location>
        <begin position="109"/>
        <end position="141"/>
    </location>
</feature>
<feature type="compositionally biased region" description="Low complexity" evidence="1">
    <location>
        <begin position="57"/>
        <end position="71"/>
    </location>
</feature>
<dbReference type="Pfam" id="PF04032">
    <property type="entry name" value="Rpr2"/>
    <property type="match status" value="1"/>
</dbReference>
<feature type="compositionally biased region" description="Polar residues" evidence="1">
    <location>
        <begin position="188"/>
        <end position="223"/>
    </location>
</feature>
<feature type="region of interest" description="Disordered" evidence="1">
    <location>
        <begin position="57"/>
        <end position="79"/>
    </location>
</feature>
<sequence length="281" mass="31910">MEGVTDPIKHMKTIELLNLTYAVSTNKRLDPLQRKLSAKFTNHVKIHTVPIPNYLLNDQNNDSSVNNSLPGNGNGNGNGSEERLWCDHCKILLIPGLNLQVRVKYLKDKKKVKPQKRTQQQTNQDQDEKKKNGKDKKSNGKFRKRVLSYKCLDCNKEMMFDDLMQPKLENIEAKGTEKSGREAFKLNTLPNLQFKSSNSQFPPDPNPNTTSKPSSVKSGTNTADKSDTESRKNDNSKNASSKSRSKKRKQMNSLTSLLKEKKKKQEENNNNGLDLMGFMKL</sequence>
<evidence type="ECO:0000313" key="3">
    <source>
        <dbReference type="Proteomes" id="UP001165120"/>
    </source>
</evidence>
<protein>
    <submittedName>
        <fullName evidence="2">Unnamed protein product</fullName>
    </submittedName>
</protein>
<gene>
    <name evidence="2" type="ORF">Cboi02_000249000</name>
</gene>
<organism evidence="2 3">
    <name type="scientific">Candida boidinii</name>
    <name type="common">Yeast</name>
    <dbReference type="NCBI Taxonomy" id="5477"/>
    <lineage>
        <taxon>Eukaryota</taxon>
        <taxon>Fungi</taxon>
        <taxon>Dikarya</taxon>
        <taxon>Ascomycota</taxon>
        <taxon>Saccharomycotina</taxon>
        <taxon>Pichiomycetes</taxon>
        <taxon>Pichiales</taxon>
        <taxon>Pichiaceae</taxon>
        <taxon>Ogataea</taxon>
        <taxon>Ogataea/Candida clade</taxon>
    </lineage>
</organism>
<proteinExistence type="predicted"/>
<comment type="caution">
    <text evidence="2">The sequence shown here is derived from an EMBL/GenBank/DDBJ whole genome shotgun (WGS) entry which is preliminary data.</text>
</comment>
<feature type="compositionally biased region" description="Basic and acidic residues" evidence="1">
    <location>
        <begin position="175"/>
        <end position="184"/>
    </location>
</feature>
<feature type="compositionally biased region" description="Basic and acidic residues" evidence="1">
    <location>
        <begin position="126"/>
        <end position="138"/>
    </location>
</feature>
<dbReference type="Gene3D" id="6.20.50.20">
    <property type="match status" value="1"/>
</dbReference>
<keyword evidence="3" id="KW-1185">Reference proteome</keyword>
<evidence type="ECO:0000313" key="2">
    <source>
        <dbReference type="EMBL" id="GME69680.1"/>
    </source>
</evidence>
<dbReference type="Proteomes" id="UP001165120">
    <property type="component" value="Unassembled WGS sequence"/>
</dbReference>
<feature type="compositionally biased region" description="Basic and acidic residues" evidence="1">
    <location>
        <begin position="224"/>
        <end position="235"/>
    </location>
</feature>
<dbReference type="AlphaFoldDB" id="A0A9W6W9F0"/>
<dbReference type="InterPro" id="IPR007175">
    <property type="entry name" value="Rpr2/Snm1/Rpp21"/>
</dbReference>
<evidence type="ECO:0000256" key="1">
    <source>
        <dbReference type="SAM" id="MobiDB-lite"/>
    </source>
</evidence>
<dbReference type="EMBL" id="BSXN01000747">
    <property type="protein sequence ID" value="GME69680.1"/>
    <property type="molecule type" value="Genomic_DNA"/>
</dbReference>
<feature type="region of interest" description="Disordered" evidence="1">
    <location>
        <begin position="175"/>
        <end position="281"/>
    </location>
</feature>